<dbReference type="GO" id="GO:0005739">
    <property type="term" value="C:mitochondrion"/>
    <property type="evidence" value="ECO:0007669"/>
    <property type="project" value="UniProtKB-SubCell"/>
</dbReference>
<name>A0A0P1KUR0_9SACH</name>
<comment type="function">
    <text evidence="1">Required for respiratory activity and maintenance and expression of the mitochondrial genome.</text>
</comment>
<evidence type="ECO:0000313" key="6">
    <source>
        <dbReference type="EMBL" id="CUS23598.1"/>
    </source>
</evidence>
<evidence type="ECO:0000256" key="4">
    <source>
        <dbReference type="ARBA" id="ARBA00013944"/>
    </source>
</evidence>
<keyword evidence="7" id="KW-1185">Reference proteome</keyword>
<accession>A0A0P1KUR0</accession>
<dbReference type="Proteomes" id="UP000236544">
    <property type="component" value="Unassembled WGS sequence"/>
</dbReference>
<proteinExistence type="inferred from homology"/>
<keyword evidence="5" id="KW-0496">Mitochondrion</keyword>
<evidence type="ECO:0000256" key="2">
    <source>
        <dbReference type="ARBA" id="ARBA00004173"/>
    </source>
</evidence>
<evidence type="ECO:0000256" key="1">
    <source>
        <dbReference type="ARBA" id="ARBA00003548"/>
    </source>
</evidence>
<dbReference type="InterPro" id="IPR031415">
    <property type="entry name" value="Rrg8"/>
</dbReference>
<organism evidence="6 7">
    <name type="scientific">Lachancea quebecensis</name>
    <dbReference type="NCBI Taxonomy" id="1654605"/>
    <lineage>
        <taxon>Eukaryota</taxon>
        <taxon>Fungi</taxon>
        <taxon>Dikarya</taxon>
        <taxon>Ascomycota</taxon>
        <taxon>Saccharomycotina</taxon>
        <taxon>Saccharomycetes</taxon>
        <taxon>Saccharomycetales</taxon>
        <taxon>Saccharomycetaceae</taxon>
        <taxon>Lachancea</taxon>
    </lineage>
</organism>
<gene>
    <name evidence="6" type="ORF">LAQU0_S10e04126g</name>
</gene>
<evidence type="ECO:0000256" key="3">
    <source>
        <dbReference type="ARBA" id="ARBA00006716"/>
    </source>
</evidence>
<dbReference type="OrthoDB" id="4035333at2759"/>
<dbReference type="AlphaFoldDB" id="A0A0P1KUR0"/>
<reference evidence="7" key="1">
    <citation type="submission" date="2015-10" db="EMBL/GenBank/DDBJ databases">
        <authorList>
            <person name="Devillers H."/>
        </authorList>
    </citation>
    <scope>NUCLEOTIDE SEQUENCE [LARGE SCALE GENOMIC DNA]</scope>
</reference>
<dbReference type="Pfam" id="PF17068">
    <property type="entry name" value="RRG8"/>
    <property type="match status" value="1"/>
</dbReference>
<sequence>MSKPNALKGCLESLVSLEKTTRQPSKPSCGTSPLISNFEKWSGKPRKLYSRDAQYAKKLCLPSGLSSNIFAQLLTSPMRLDRITRVRAPKELLVQVKLRKADIEASVDRSKPFELRPTIRMERELPTSYVSNSSALVHKRSSSDMKWLPSSANNSNIRQINQADFVTQPEWYLQDYTKELLGSLRKALSSALIHVEQEPRKSHGDIVLVCNPRLPAISVRKSKKPSVVLATTLLNLDPVKDPEVEKLVNNREIELSFSEHQSLCLLIYRLLAFQADCTK</sequence>
<protein>
    <recommendedName>
        <fullName evidence="4">Required for respiratory growth protein 8, mitochondrial</fullName>
    </recommendedName>
</protein>
<dbReference type="EMBL" id="LN890547">
    <property type="protein sequence ID" value="CUS23598.1"/>
    <property type="molecule type" value="Genomic_DNA"/>
</dbReference>
<comment type="similarity">
    <text evidence="3">Belongs to the RRG8 family.</text>
</comment>
<comment type="subcellular location">
    <subcellularLocation>
        <location evidence="2">Mitochondrion</location>
    </subcellularLocation>
</comment>
<evidence type="ECO:0000313" key="7">
    <source>
        <dbReference type="Proteomes" id="UP000236544"/>
    </source>
</evidence>
<evidence type="ECO:0000256" key="5">
    <source>
        <dbReference type="ARBA" id="ARBA00023128"/>
    </source>
</evidence>